<dbReference type="GO" id="GO:0006310">
    <property type="term" value="P:DNA recombination"/>
    <property type="evidence" value="ECO:0007669"/>
    <property type="project" value="UniProtKB-KW"/>
</dbReference>
<sequence length="214" mass="24227">MTATTTPASADANASAFRPWNLGKLIGQKPPLKLREVWAIRIRLQINERLRDLAMFNLAIDSKLRGCDLVALRVDDVLLSGRIRPRAIVVQKKTGRPVQFEITEQTRETVMQWITRSGRRPGDYLFPSRIGKNKPLTTRHYARLMDSWATSIGLDPALYGTHSLRRTKVALIYRRTGNLRAVQLLLGHTKLESTVRYLGIEVDDALAISEQVDI</sequence>
<dbReference type="Gene3D" id="1.10.443.10">
    <property type="entry name" value="Intergrase catalytic core"/>
    <property type="match status" value="1"/>
</dbReference>
<dbReference type="GO" id="GO:0015074">
    <property type="term" value="P:DNA integration"/>
    <property type="evidence" value="ECO:0007669"/>
    <property type="project" value="UniProtKB-KW"/>
</dbReference>
<dbReference type="AlphaFoldDB" id="A0A1L7ANJ8"/>
<feature type="domain" description="Tyr recombinase" evidence="3">
    <location>
        <begin position="29"/>
        <end position="213"/>
    </location>
</feature>
<dbReference type="InterPro" id="IPR013762">
    <property type="entry name" value="Integrase-like_cat_sf"/>
</dbReference>
<dbReference type="Proteomes" id="UP000185494">
    <property type="component" value="Chromosome 1"/>
</dbReference>
<dbReference type="KEGG" id="rgi:RGI145_23610"/>
<gene>
    <name evidence="4" type="ORF">RGI145_23610</name>
</gene>
<keyword evidence="2" id="KW-0233">DNA recombination</keyword>
<accession>A0A1L7ANJ8</accession>
<dbReference type="Pfam" id="PF00589">
    <property type="entry name" value="Phage_integrase"/>
    <property type="match status" value="1"/>
</dbReference>
<dbReference type="PANTHER" id="PTHR30349">
    <property type="entry name" value="PHAGE INTEGRASE-RELATED"/>
    <property type="match status" value="1"/>
</dbReference>
<dbReference type="GO" id="GO:0003677">
    <property type="term" value="F:DNA binding"/>
    <property type="evidence" value="ECO:0007669"/>
    <property type="project" value="InterPro"/>
</dbReference>
<dbReference type="InterPro" id="IPR011010">
    <property type="entry name" value="DNA_brk_join_enz"/>
</dbReference>
<reference evidence="4 5" key="1">
    <citation type="submission" date="2016-05" db="EMBL/GenBank/DDBJ databases">
        <title>Complete Genome and Methylome Analysis of Psychrotrophic Bacterial Isolates from Antarctic Lake Untersee.</title>
        <authorList>
            <person name="Fomenkov A."/>
            <person name="Akimov V.N."/>
            <person name="Vasilyeva L.V."/>
            <person name="Andersen D."/>
            <person name="Vincze T."/>
            <person name="Roberts R.J."/>
        </authorList>
    </citation>
    <scope>NUCLEOTIDE SEQUENCE [LARGE SCALE GENOMIC DNA]</scope>
    <source>
        <strain evidence="4 5">U14-5</strain>
        <plasmid evidence="5">Plasmid 1</plasmid>
    </source>
</reference>
<dbReference type="PANTHER" id="PTHR30349:SF82">
    <property type="entry name" value="INTEGRASE_RECOMBINASE YOEC-RELATED"/>
    <property type="match status" value="1"/>
</dbReference>
<dbReference type="SUPFAM" id="SSF56349">
    <property type="entry name" value="DNA breaking-rejoining enzymes"/>
    <property type="match status" value="1"/>
</dbReference>
<evidence type="ECO:0000313" key="5">
    <source>
        <dbReference type="Proteomes" id="UP000185494"/>
    </source>
</evidence>
<evidence type="ECO:0000256" key="2">
    <source>
        <dbReference type="ARBA" id="ARBA00023172"/>
    </source>
</evidence>
<evidence type="ECO:0000256" key="1">
    <source>
        <dbReference type="ARBA" id="ARBA00022908"/>
    </source>
</evidence>
<organism evidence="4 5">
    <name type="scientific">Roseomonas gilardii</name>
    <dbReference type="NCBI Taxonomy" id="257708"/>
    <lineage>
        <taxon>Bacteria</taxon>
        <taxon>Pseudomonadati</taxon>
        <taxon>Pseudomonadota</taxon>
        <taxon>Alphaproteobacteria</taxon>
        <taxon>Acetobacterales</taxon>
        <taxon>Roseomonadaceae</taxon>
        <taxon>Roseomonas</taxon>
    </lineage>
</organism>
<protein>
    <submittedName>
        <fullName evidence="4">Integrase</fullName>
    </submittedName>
</protein>
<dbReference type="InterPro" id="IPR002104">
    <property type="entry name" value="Integrase_catalytic"/>
</dbReference>
<geneLocation type="plasmid" evidence="4 5">
    <name>1</name>
</geneLocation>
<evidence type="ECO:0000313" key="4">
    <source>
        <dbReference type="EMBL" id="APT60319.1"/>
    </source>
</evidence>
<dbReference type="RefSeq" id="WP_075801018.1">
    <property type="nucleotide sequence ID" value="NZ_CP015585.1"/>
</dbReference>
<evidence type="ECO:0000259" key="3">
    <source>
        <dbReference type="PROSITE" id="PS51898"/>
    </source>
</evidence>
<dbReference type="InterPro" id="IPR050090">
    <property type="entry name" value="Tyrosine_recombinase_XerCD"/>
</dbReference>
<dbReference type="PROSITE" id="PS51898">
    <property type="entry name" value="TYR_RECOMBINASE"/>
    <property type="match status" value="1"/>
</dbReference>
<keyword evidence="1" id="KW-0229">DNA integration</keyword>
<dbReference type="EMBL" id="CP015585">
    <property type="protein sequence ID" value="APT60319.1"/>
    <property type="molecule type" value="Genomic_DNA"/>
</dbReference>
<proteinExistence type="predicted"/>
<keyword evidence="4" id="KW-0614">Plasmid</keyword>
<name>A0A1L7ANJ8_9PROT</name>